<accession>A0ABV6IEA3</accession>
<dbReference type="RefSeq" id="WP_390210580.1">
    <property type="nucleotide sequence ID" value="NZ_JBHLXJ010000004.1"/>
</dbReference>
<protein>
    <submittedName>
        <fullName evidence="1">DUF1631 family protein</fullName>
    </submittedName>
</protein>
<organism evidence="1 2">
    <name type="scientific">Undibacterium danionis</name>
    <dbReference type="NCBI Taxonomy" id="1812100"/>
    <lineage>
        <taxon>Bacteria</taxon>
        <taxon>Pseudomonadati</taxon>
        <taxon>Pseudomonadota</taxon>
        <taxon>Betaproteobacteria</taxon>
        <taxon>Burkholderiales</taxon>
        <taxon>Oxalobacteraceae</taxon>
        <taxon>Undibacterium</taxon>
    </lineage>
</organism>
<dbReference type="Proteomes" id="UP001589844">
    <property type="component" value="Unassembled WGS sequence"/>
</dbReference>
<dbReference type="EMBL" id="JBHLXJ010000004">
    <property type="protein sequence ID" value="MFC0349184.1"/>
    <property type="molecule type" value="Genomic_DNA"/>
</dbReference>
<dbReference type="InterPro" id="IPR012434">
    <property type="entry name" value="DUF1631"/>
</dbReference>
<keyword evidence="2" id="KW-1185">Reference proteome</keyword>
<reference evidence="1 2" key="1">
    <citation type="submission" date="2024-09" db="EMBL/GenBank/DDBJ databases">
        <authorList>
            <person name="Sun Q."/>
            <person name="Mori K."/>
        </authorList>
    </citation>
    <scope>NUCLEOTIDE SEQUENCE [LARGE SCALE GENOMIC DNA]</scope>
    <source>
        <strain evidence="1 2">CCM 8677</strain>
    </source>
</reference>
<proteinExistence type="predicted"/>
<evidence type="ECO:0000313" key="2">
    <source>
        <dbReference type="Proteomes" id="UP001589844"/>
    </source>
</evidence>
<comment type="caution">
    <text evidence="1">The sequence shown here is derived from an EMBL/GenBank/DDBJ whole genome shotgun (WGS) entry which is preliminary data.</text>
</comment>
<name>A0ABV6IEA3_9BURK</name>
<evidence type="ECO:0000313" key="1">
    <source>
        <dbReference type="EMBL" id="MFC0349184.1"/>
    </source>
</evidence>
<sequence>MDTIPLMPVAADNYKKSITDSAGKKAESSNASRLLILQSMVPLATNLLASQLEAFSTRLADALFKLSDQAVRPEEAKISFEAHQLVKRNSTAFYRLVASQINAALSKEVSVFNTRKRVTRDNPFLDTTAQTYEEMEGKILLRNASQSLEVLNAESLVMLNSLIGRILNRMPIDISQNPFRPEILIKAVHQAWMELDPNPASHLIVLRLLQPDVFLQLTPVLDEINQELMARGIRPGADDNFDSAGGALAYLPAQSLFSLDPYLQDKLKRVFSGQIELPSADGLDGLASGSDTLLNQLDLDHDDSPLDKATVDHQFFANLLEMQKDFAQNDAAAPQFESRLRKVLRAPSADCLSLIQRNTVELLARVFDFIFADPGLRDDVKTMISQLQIPILRVALQDSDFFFRESHPARTLMDILGSSGIILDNEAAQLDPLLGVIGDVIERVQFEFDERIDLFSDVVSDLENYLKDEEIKAQEAISQPVQTALSEEKMRVAREFAEHDVAIRVETGEVAGFLEVFLQEQWIRILTIAHSVKDEKPHALENALKTMDDLIWSLKPKNSADERKELIAKLPAMLTLLNAWLNAIRWDEPDRVLFFSKLAERHAAMARAPLELSPRRQLEIAVNIAQRASNRRLDRFVQEKVAHTDDEATKQVASLERGTWLDFSDENEQVNRYKLAWISPKRTSFIFANRQGYQAFSISAAELEEKYRTGSVSTILANSLVDRALIHALREMAV</sequence>
<dbReference type="Pfam" id="PF07793">
    <property type="entry name" value="DUF1631"/>
    <property type="match status" value="1"/>
</dbReference>
<gene>
    <name evidence="1" type="ORF">ACFFJH_05160</name>
</gene>